<organism evidence="2 3">
    <name type="scientific">Armillaria ostoyae</name>
    <name type="common">Armillaria root rot fungus</name>
    <dbReference type="NCBI Taxonomy" id="47428"/>
    <lineage>
        <taxon>Eukaryota</taxon>
        <taxon>Fungi</taxon>
        <taxon>Dikarya</taxon>
        <taxon>Basidiomycota</taxon>
        <taxon>Agaricomycotina</taxon>
        <taxon>Agaricomycetes</taxon>
        <taxon>Agaricomycetidae</taxon>
        <taxon>Agaricales</taxon>
        <taxon>Marasmiineae</taxon>
        <taxon>Physalacriaceae</taxon>
        <taxon>Armillaria</taxon>
    </lineage>
</organism>
<gene>
    <name evidence="2" type="ORF">ARMOST_07619</name>
</gene>
<feature type="region of interest" description="Disordered" evidence="1">
    <location>
        <begin position="1"/>
        <end position="58"/>
    </location>
</feature>
<dbReference type="Proteomes" id="UP000219338">
    <property type="component" value="Unassembled WGS sequence"/>
</dbReference>
<evidence type="ECO:0000256" key="1">
    <source>
        <dbReference type="SAM" id="MobiDB-lite"/>
    </source>
</evidence>
<dbReference type="AlphaFoldDB" id="A0A284R6A2"/>
<sequence>MAPSRTPNLKSFTKSSLSVKSPKMPYEKNRDAHRPRIYGTVPVPSGPQTADLRYGYGP</sequence>
<evidence type="ECO:0000313" key="3">
    <source>
        <dbReference type="Proteomes" id="UP000219338"/>
    </source>
</evidence>
<protein>
    <submittedName>
        <fullName evidence="2">Uncharacterized protein</fullName>
    </submittedName>
</protein>
<evidence type="ECO:0000313" key="2">
    <source>
        <dbReference type="EMBL" id="SJL04258.1"/>
    </source>
</evidence>
<reference evidence="3" key="1">
    <citation type="journal article" date="2017" name="Nat. Ecol. Evol.">
        <title>Genome expansion and lineage-specific genetic innovations in the forest pathogenic fungi Armillaria.</title>
        <authorList>
            <person name="Sipos G."/>
            <person name="Prasanna A.N."/>
            <person name="Walter M.C."/>
            <person name="O'Connor E."/>
            <person name="Balint B."/>
            <person name="Krizsan K."/>
            <person name="Kiss B."/>
            <person name="Hess J."/>
            <person name="Varga T."/>
            <person name="Slot J."/>
            <person name="Riley R."/>
            <person name="Boka B."/>
            <person name="Rigling D."/>
            <person name="Barry K."/>
            <person name="Lee J."/>
            <person name="Mihaltcheva S."/>
            <person name="LaButti K."/>
            <person name="Lipzen A."/>
            <person name="Waldron R."/>
            <person name="Moloney N.M."/>
            <person name="Sperisen C."/>
            <person name="Kredics L."/>
            <person name="Vagvoelgyi C."/>
            <person name="Patrignani A."/>
            <person name="Fitzpatrick D."/>
            <person name="Nagy I."/>
            <person name="Doyle S."/>
            <person name="Anderson J.B."/>
            <person name="Grigoriev I.V."/>
            <person name="Gueldener U."/>
            <person name="Muensterkoetter M."/>
            <person name="Nagy L.G."/>
        </authorList>
    </citation>
    <scope>NUCLEOTIDE SEQUENCE [LARGE SCALE GENOMIC DNA]</scope>
    <source>
        <strain evidence="3">C18/9</strain>
    </source>
</reference>
<proteinExistence type="predicted"/>
<feature type="compositionally biased region" description="Basic and acidic residues" evidence="1">
    <location>
        <begin position="25"/>
        <end position="34"/>
    </location>
</feature>
<name>A0A284R6A2_ARMOS</name>
<dbReference type="EMBL" id="FUEG01000005">
    <property type="protein sequence ID" value="SJL04258.1"/>
    <property type="molecule type" value="Genomic_DNA"/>
</dbReference>
<feature type="compositionally biased region" description="Polar residues" evidence="1">
    <location>
        <begin position="1"/>
        <end position="19"/>
    </location>
</feature>
<keyword evidence="3" id="KW-1185">Reference proteome</keyword>
<accession>A0A284R6A2</accession>